<feature type="compositionally biased region" description="Low complexity" evidence="1">
    <location>
        <begin position="1"/>
        <end position="22"/>
    </location>
</feature>
<dbReference type="InterPro" id="IPR000313">
    <property type="entry name" value="PWWP_dom"/>
</dbReference>
<feature type="compositionally biased region" description="Basic and acidic residues" evidence="1">
    <location>
        <begin position="47"/>
        <end position="57"/>
    </location>
</feature>
<proteinExistence type="predicted"/>
<feature type="compositionally biased region" description="Basic residues" evidence="1">
    <location>
        <begin position="110"/>
        <end position="119"/>
    </location>
</feature>
<feature type="compositionally biased region" description="Basic and acidic residues" evidence="1">
    <location>
        <begin position="519"/>
        <end position="528"/>
    </location>
</feature>
<dbReference type="PROSITE" id="PS50812">
    <property type="entry name" value="PWWP"/>
    <property type="match status" value="1"/>
</dbReference>
<sequence length="583" mass="63880">MAEEQATTAPEETQTTTAPEATNENSTDAPATTSDNVEATPSTDAAADEKPAEKPEADPATAGEQATTEATGPDGQTAQAETAPSEGASAATPASAKGKRKSTGGVPEHKNKKANKRKSMVNIISGAQPGDYFFAKFKGYAPWPSIICDESMLPETLLATRPVSTINAQGELRADYREDGKNAKDRTYPIMFLETNEFAWIVNTALTPLNPGDTAEDKLKPKMSQSLKNAYALAEERHDIEYFKQILQEHQEAEKELQEELAAKEAEKAEKAAKKQERTENEKVKEKKEKRKSTAKSKDAVSDEDEMDVDGKAEAAKPSKKRKKEAESEGEGAKPKKTPKTIKLKAEKTPNGDSAKKTEKKKKIVSKPEETEEKEVLTDAQKLAKRETAVLYLRHRMQRGFLTRDQIPKEEEMDTMAELFSQLEAFDNIEPTILRKTKINKVLKGIVKLAFIPKEEEYHFKKRSNDLLAQWNTALDQSKAETPTDAPATDGEAKTNGEAAEKDEAAEAAPAEEPVETEQNGHDARDEAADTVMTDAPKEDKPEEATAESAIEKPEEKAEEKTEEKTEDQAEAAPAASAEEASS</sequence>
<protein>
    <recommendedName>
        <fullName evidence="2">PWWP domain-containing protein</fullName>
    </recommendedName>
</protein>
<dbReference type="SMART" id="SM00293">
    <property type="entry name" value="PWWP"/>
    <property type="match status" value="1"/>
</dbReference>
<dbReference type="EMBL" id="JBFMKM010000009">
    <property type="protein sequence ID" value="KAL1304017.1"/>
    <property type="molecule type" value="Genomic_DNA"/>
</dbReference>
<feature type="region of interest" description="Disordered" evidence="1">
    <location>
        <begin position="264"/>
        <end position="372"/>
    </location>
</feature>
<feature type="compositionally biased region" description="Basic and acidic residues" evidence="1">
    <location>
        <begin position="264"/>
        <end position="287"/>
    </location>
</feature>
<feature type="compositionally biased region" description="Low complexity" evidence="1">
    <location>
        <begin position="58"/>
        <end position="72"/>
    </location>
</feature>
<feature type="compositionally biased region" description="Basic and acidic residues" evidence="1">
    <location>
        <begin position="536"/>
        <end position="568"/>
    </location>
</feature>
<dbReference type="Proteomes" id="UP001562354">
    <property type="component" value="Unassembled WGS sequence"/>
</dbReference>
<feature type="region of interest" description="Disordered" evidence="1">
    <location>
        <begin position="1"/>
        <end position="119"/>
    </location>
</feature>
<accession>A0ABR3PCY1</accession>
<feature type="compositionally biased region" description="Basic and acidic residues" evidence="1">
    <location>
        <begin position="344"/>
        <end position="357"/>
    </location>
</feature>
<feature type="compositionally biased region" description="Low complexity" evidence="1">
    <location>
        <begin position="571"/>
        <end position="583"/>
    </location>
</feature>
<feature type="region of interest" description="Disordered" evidence="1">
    <location>
        <begin position="477"/>
        <end position="583"/>
    </location>
</feature>
<dbReference type="Pfam" id="PF00855">
    <property type="entry name" value="PWWP"/>
    <property type="match status" value="1"/>
</dbReference>
<evidence type="ECO:0000256" key="1">
    <source>
        <dbReference type="SAM" id="MobiDB-lite"/>
    </source>
</evidence>
<feature type="compositionally biased region" description="Basic and acidic residues" evidence="1">
    <location>
        <begin position="491"/>
        <end position="505"/>
    </location>
</feature>
<feature type="compositionally biased region" description="Polar residues" evidence="1">
    <location>
        <begin position="23"/>
        <end position="42"/>
    </location>
</feature>
<evidence type="ECO:0000313" key="3">
    <source>
        <dbReference type="EMBL" id="KAL1304017.1"/>
    </source>
</evidence>
<reference evidence="3 4" key="1">
    <citation type="submission" date="2024-07" db="EMBL/GenBank/DDBJ databases">
        <title>Draft sequence of the Neodothiora populina.</title>
        <authorList>
            <person name="Drown D.D."/>
            <person name="Schuette U.S."/>
            <person name="Buechlein A.B."/>
            <person name="Rusch D.R."/>
            <person name="Winton L.W."/>
            <person name="Adams G.A."/>
        </authorList>
    </citation>
    <scope>NUCLEOTIDE SEQUENCE [LARGE SCALE GENOMIC DNA]</scope>
    <source>
        <strain evidence="3 4">CPC 39397</strain>
    </source>
</reference>
<dbReference type="GeneID" id="95974161"/>
<name>A0ABR3PCY1_9PEZI</name>
<keyword evidence="4" id="KW-1185">Reference proteome</keyword>
<gene>
    <name evidence="3" type="ORF">AAFC00_000458</name>
</gene>
<dbReference type="Gene3D" id="2.30.30.140">
    <property type="match status" value="1"/>
</dbReference>
<comment type="caution">
    <text evidence="3">The sequence shown here is derived from an EMBL/GenBank/DDBJ whole genome shotgun (WGS) entry which is preliminary data.</text>
</comment>
<dbReference type="SUPFAM" id="SSF63748">
    <property type="entry name" value="Tudor/PWWP/MBT"/>
    <property type="match status" value="1"/>
</dbReference>
<evidence type="ECO:0000313" key="4">
    <source>
        <dbReference type="Proteomes" id="UP001562354"/>
    </source>
</evidence>
<feature type="domain" description="PWWP" evidence="2">
    <location>
        <begin position="129"/>
        <end position="212"/>
    </location>
</feature>
<evidence type="ECO:0000259" key="2">
    <source>
        <dbReference type="PROSITE" id="PS50812"/>
    </source>
</evidence>
<feature type="compositionally biased region" description="Basic and acidic residues" evidence="1">
    <location>
        <begin position="324"/>
        <end position="334"/>
    </location>
</feature>
<organism evidence="3 4">
    <name type="scientific">Neodothiora populina</name>
    <dbReference type="NCBI Taxonomy" id="2781224"/>
    <lineage>
        <taxon>Eukaryota</taxon>
        <taxon>Fungi</taxon>
        <taxon>Dikarya</taxon>
        <taxon>Ascomycota</taxon>
        <taxon>Pezizomycotina</taxon>
        <taxon>Dothideomycetes</taxon>
        <taxon>Dothideomycetidae</taxon>
        <taxon>Dothideales</taxon>
        <taxon>Dothioraceae</taxon>
        <taxon>Neodothiora</taxon>
    </lineage>
</organism>
<dbReference type="RefSeq" id="XP_069200292.1">
    <property type="nucleotide sequence ID" value="XM_069344357.1"/>
</dbReference>